<organism evidence="1 2">
    <name type="scientific">Tersicoccus phoenicis</name>
    <dbReference type="NCBI Taxonomy" id="554083"/>
    <lineage>
        <taxon>Bacteria</taxon>
        <taxon>Bacillati</taxon>
        <taxon>Actinomycetota</taxon>
        <taxon>Actinomycetes</taxon>
        <taxon>Micrococcales</taxon>
        <taxon>Micrococcaceae</taxon>
        <taxon>Tersicoccus</taxon>
    </lineage>
</organism>
<name>A0A1R1LNY2_9MICC</name>
<evidence type="ECO:0000313" key="1">
    <source>
        <dbReference type="EMBL" id="OMH29255.1"/>
    </source>
</evidence>
<protein>
    <submittedName>
        <fullName evidence="1">Uncharacterized protein</fullName>
    </submittedName>
</protein>
<dbReference type="RefSeq" id="WP_076700652.1">
    <property type="nucleotide sequence ID" value="NZ_MRDE01000006.1"/>
</dbReference>
<dbReference type="STRING" id="554083.BKD30_00695"/>
<reference evidence="1 2" key="1">
    <citation type="submission" date="2016-12" db="EMBL/GenBank/DDBJ databases">
        <title>Draft genome of Tersicoccus phoenicis 1P05MA.</title>
        <authorList>
            <person name="Nakajima Y."/>
            <person name="Yoshizawa S."/>
            <person name="Nakamura K."/>
            <person name="Ogura Y."/>
            <person name="Hayashi T."/>
            <person name="Kogure K."/>
        </authorList>
    </citation>
    <scope>NUCLEOTIDE SEQUENCE [LARGE SCALE GENOMIC DNA]</scope>
    <source>
        <strain evidence="1 2">1p05MA</strain>
    </source>
</reference>
<comment type="caution">
    <text evidence="1">The sequence shown here is derived from an EMBL/GenBank/DDBJ whole genome shotgun (WGS) entry which is preliminary data.</text>
</comment>
<evidence type="ECO:0000313" key="2">
    <source>
        <dbReference type="Proteomes" id="UP000187085"/>
    </source>
</evidence>
<sequence length="140" mass="15302">MEYRTIDDALHGFVVSCLGGRSLPAARRIVAVDAALRRYLDDDGAGALPPDERVLVELERDLGTSDPLARLVPADRLLGLLPGFIAATPSPTAVRRARLTQVWRLVQWLRSRGLVDAAAHAGDIARIREALASVRTSRYH</sequence>
<dbReference type="EMBL" id="MRDE01000006">
    <property type="protein sequence ID" value="OMH29255.1"/>
    <property type="molecule type" value="Genomic_DNA"/>
</dbReference>
<proteinExistence type="predicted"/>
<accession>A0A1R1LNY2</accession>
<dbReference type="Proteomes" id="UP000187085">
    <property type="component" value="Unassembled WGS sequence"/>
</dbReference>
<dbReference type="AlphaFoldDB" id="A0A1R1LNY2"/>
<gene>
    <name evidence="1" type="ORF">BKD30_00695</name>
</gene>
<keyword evidence="2" id="KW-1185">Reference proteome</keyword>
<dbReference type="OrthoDB" id="4944087at2"/>